<reference evidence="2" key="1">
    <citation type="journal article" date="2015" name="Nat. Plants">
        <title>Genome expansion of Arabis alpina linked with retrotransposition and reduced symmetric DNA methylation.</title>
        <authorList>
            <person name="Willing E.M."/>
            <person name="Rawat V."/>
            <person name="Mandakova T."/>
            <person name="Maumus F."/>
            <person name="James G.V."/>
            <person name="Nordstroem K.J."/>
            <person name="Becker C."/>
            <person name="Warthmann N."/>
            <person name="Chica C."/>
            <person name="Szarzynska B."/>
            <person name="Zytnicki M."/>
            <person name="Albani M.C."/>
            <person name="Kiefer C."/>
            <person name="Bergonzi S."/>
            <person name="Castaings L."/>
            <person name="Mateos J.L."/>
            <person name="Berns M.C."/>
            <person name="Bujdoso N."/>
            <person name="Piofczyk T."/>
            <person name="de Lorenzo L."/>
            <person name="Barrero-Sicilia C."/>
            <person name="Mateos I."/>
            <person name="Piednoel M."/>
            <person name="Hagmann J."/>
            <person name="Chen-Min-Tao R."/>
            <person name="Iglesias-Fernandez R."/>
            <person name="Schuster S.C."/>
            <person name="Alonso-Blanco C."/>
            <person name="Roudier F."/>
            <person name="Carbonero P."/>
            <person name="Paz-Ares J."/>
            <person name="Davis S.J."/>
            <person name="Pecinka A."/>
            <person name="Quesneville H."/>
            <person name="Colot V."/>
            <person name="Lysak M.A."/>
            <person name="Weigel D."/>
            <person name="Coupland G."/>
            <person name="Schneeberger K."/>
        </authorList>
    </citation>
    <scope>NUCLEOTIDE SEQUENCE [LARGE SCALE GENOMIC DNA]</scope>
    <source>
        <strain evidence="2">cv. Pajares</strain>
    </source>
</reference>
<accession>A0A087H538</accession>
<gene>
    <name evidence="1" type="ordered locus">AALP_Aa4g232000</name>
</gene>
<evidence type="ECO:0000313" key="1">
    <source>
        <dbReference type="EMBL" id="KFK37240.1"/>
    </source>
</evidence>
<protein>
    <submittedName>
        <fullName evidence="1">Uncharacterized protein</fullName>
    </submittedName>
</protein>
<evidence type="ECO:0000313" key="2">
    <source>
        <dbReference type="Proteomes" id="UP000029120"/>
    </source>
</evidence>
<dbReference type="AlphaFoldDB" id="A0A087H538"/>
<proteinExistence type="predicted"/>
<organism evidence="1 2">
    <name type="scientific">Arabis alpina</name>
    <name type="common">Alpine rock-cress</name>
    <dbReference type="NCBI Taxonomy" id="50452"/>
    <lineage>
        <taxon>Eukaryota</taxon>
        <taxon>Viridiplantae</taxon>
        <taxon>Streptophyta</taxon>
        <taxon>Embryophyta</taxon>
        <taxon>Tracheophyta</taxon>
        <taxon>Spermatophyta</taxon>
        <taxon>Magnoliopsida</taxon>
        <taxon>eudicotyledons</taxon>
        <taxon>Gunneridae</taxon>
        <taxon>Pentapetalae</taxon>
        <taxon>rosids</taxon>
        <taxon>malvids</taxon>
        <taxon>Brassicales</taxon>
        <taxon>Brassicaceae</taxon>
        <taxon>Arabideae</taxon>
        <taxon>Arabis</taxon>
    </lineage>
</organism>
<dbReference type="EMBL" id="CM002872">
    <property type="protein sequence ID" value="KFK37240.1"/>
    <property type="molecule type" value="Genomic_DNA"/>
</dbReference>
<dbReference type="Proteomes" id="UP000029120">
    <property type="component" value="Chromosome 4"/>
</dbReference>
<name>A0A087H538_ARAAL</name>
<sequence>MHTPQAYYILLHTPDPDPKLRSKHHHYVEIRTTSITLQ</sequence>
<keyword evidence="2" id="KW-1185">Reference proteome</keyword>
<dbReference type="Gramene" id="KFK37240">
    <property type="protein sequence ID" value="KFK37240"/>
    <property type="gene ID" value="AALP_AA4G232000"/>
</dbReference>